<dbReference type="Pfam" id="PF05013">
    <property type="entry name" value="FGase"/>
    <property type="match status" value="1"/>
</dbReference>
<dbReference type="Proteomes" id="UP000605148">
    <property type="component" value="Unassembled WGS sequence"/>
</dbReference>
<organism evidence="1 2">
    <name type="scientific">Roseibium aquae</name>
    <dbReference type="NCBI Taxonomy" id="1323746"/>
    <lineage>
        <taxon>Bacteria</taxon>
        <taxon>Pseudomonadati</taxon>
        <taxon>Pseudomonadota</taxon>
        <taxon>Alphaproteobacteria</taxon>
        <taxon>Hyphomicrobiales</taxon>
        <taxon>Stappiaceae</taxon>
        <taxon>Roseibium</taxon>
    </lineage>
</organism>
<evidence type="ECO:0000313" key="2">
    <source>
        <dbReference type="Proteomes" id="UP000605148"/>
    </source>
</evidence>
<name>A0A916WUS8_9HYPH</name>
<proteinExistence type="predicted"/>
<keyword evidence="2" id="KW-1185">Reference proteome</keyword>
<gene>
    <name evidence="1" type="ORF">GCM10011316_00610</name>
</gene>
<dbReference type="InterPro" id="IPR011227">
    <property type="entry name" value="UCP029730"/>
</dbReference>
<dbReference type="Gene3D" id="3.40.630.40">
    <property type="entry name" value="Zn-dependent exopeptidases"/>
    <property type="match status" value="1"/>
</dbReference>
<dbReference type="SUPFAM" id="SSF53187">
    <property type="entry name" value="Zn-dependent exopeptidases"/>
    <property type="match status" value="1"/>
</dbReference>
<dbReference type="PIRSF" id="PIRSF029730">
    <property type="entry name" value="UCP029730"/>
    <property type="match status" value="1"/>
</dbReference>
<dbReference type="AlphaFoldDB" id="A0A916WUS8"/>
<comment type="caution">
    <text evidence="1">The sequence shown here is derived from an EMBL/GenBank/DDBJ whole genome shotgun (WGS) entry which is preliminary data.</text>
</comment>
<reference evidence="1" key="1">
    <citation type="journal article" date="2014" name="Int. J. Syst. Evol. Microbiol.">
        <title>Complete genome sequence of Corynebacterium casei LMG S-19264T (=DSM 44701T), isolated from a smear-ripened cheese.</title>
        <authorList>
            <consortium name="US DOE Joint Genome Institute (JGI-PGF)"/>
            <person name="Walter F."/>
            <person name="Albersmeier A."/>
            <person name="Kalinowski J."/>
            <person name="Ruckert C."/>
        </authorList>
    </citation>
    <scope>NUCLEOTIDE SEQUENCE</scope>
    <source>
        <strain evidence="1">CGMCC 1.12426</strain>
    </source>
</reference>
<evidence type="ECO:0000313" key="1">
    <source>
        <dbReference type="EMBL" id="GGB32416.1"/>
    </source>
</evidence>
<sequence length="289" mass="32599">MWVPARVSIDLVIKSQPIRLMQQTASGYTDFSPFETMSGKPDSGILLLCDHARNEMPADYKDLGMPRAQLERHIGYDIGARALTIALARRLGAPAVLSTYSRLLIDPNRGEDDPTLIMRLSDGAVVPGNARIDKTERALRIDRFHRPYHDEIDRVLDQLLADRPPPVIVSIHSFTPVWRGVPRPWHATVLWDRDPRAVDPMMEGLRAQRDLVVDDNEPYDGALKNDTMYRHATLRGLAQLLLEIRQDLIAGPDGVEEWADRLSPILASIAKRPECRKLEKFGSRCDADT</sequence>
<accession>A0A916WUS8</accession>
<dbReference type="EMBL" id="BMFA01000001">
    <property type="protein sequence ID" value="GGB32416.1"/>
    <property type="molecule type" value="Genomic_DNA"/>
</dbReference>
<dbReference type="InterPro" id="IPR007709">
    <property type="entry name" value="N-FG_amidohydro"/>
</dbReference>
<reference evidence="1" key="2">
    <citation type="submission" date="2020-09" db="EMBL/GenBank/DDBJ databases">
        <authorList>
            <person name="Sun Q."/>
            <person name="Zhou Y."/>
        </authorList>
    </citation>
    <scope>NUCLEOTIDE SEQUENCE</scope>
    <source>
        <strain evidence="1">CGMCC 1.12426</strain>
    </source>
</reference>
<protein>
    <submittedName>
        <fullName evidence="1">Amidohydrolase</fullName>
    </submittedName>
</protein>